<dbReference type="Proteomes" id="UP001064632">
    <property type="component" value="Chromosome"/>
</dbReference>
<dbReference type="EMBL" id="CP104694">
    <property type="protein sequence ID" value="UXI70577.1"/>
    <property type="molecule type" value="Genomic_DNA"/>
</dbReference>
<name>A0ABY6BLB3_9GAMM</name>
<evidence type="ECO:0008006" key="3">
    <source>
        <dbReference type="Google" id="ProtNLM"/>
    </source>
</evidence>
<dbReference type="RefSeq" id="WP_261697524.1">
    <property type="nucleotide sequence ID" value="NZ_CP104694.1"/>
</dbReference>
<reference evidence="1" key="1">
    <citation type="submission" date="2022-09" db="EMBL/GenBank/DDBJ databases">
        <title>Tahibacter sp. nov., isolated from a fresh water.</title>
        <authorList>
            <person name="Baek J.H."/>
            <person name="Lee J.K."/>
            <person name="Kim J.M."/>
            <person name="Jeon C.O."/>
        </authorList>
    </citation>
    <scope>NUCLEOTIDE SEQUENCE</scope>
    <source>
        <strain evidence="1">W38</strain>
    </source>
</reference>
<organism evidence="1 2">
    <name type="scientific">Tahibacter amnicola</name>
    <dbReference type="NCBI Taxonomy" id="2976241"/>
    <lineage>
        <taxon>Bacteria</taxon>
        <taxon>Pseudomonadati</taxon>
        <taxon>Pseudomonadota</taxon>
        <taxon>Gammaproteobacteria</taxon>
        <taxon>Lysobacterales</taxon>
        <taxon>Rhodanobacteraceae</taxon>
        <taxon>Tahibacter</taxon>
    </lineage>
</organism>
<protein>
    <recommendedName>
        <fullName evidence="3">MSP domain-containing protein</fullName>
    </recommendedName>
</protein>
<accession>A0ABY6BLB3</accession>
<evidence type="ECO:0000313" key="2">
    <source>
        <dbReference type="Proteomes" id="UP001064632"/>
    </source>
</evidence>
<proteinExistence type="predicted"/>
<evidence type="ECO:0000313" key="1">
    <source>
        <dbReference type="EMBL" id="UXI70577.1"/>
    </source>
</evidence>
<gene>
    <name evidence="1" type="ORF">N4264_13325</name>
</gene>
<keyword evidence="2" id="KW-1185">Reference proteome</keyword>
<sequence>MQIKNVTNRKLEIQVASKSSQTLWQTTVDSETTVSKELSSADAPFTVVGRWLSDPPLQYNFVPPTGVGNVKRNDETVTITDAFPSFFGQAS</sequence>